<dbReference type="EMBL" id="CP019239">
    <property type="protein sequence ID" value="APW42895.1"/>
    <property type="molecule type" value="Genomic_DNA"/>
</dbReference>
<evidence type="ECO:0000313" key="2">
    <source>
        <dbReference type="Proteomes" id="UP000186110"/>
    </source>
</evidence>
<name>A0A1P8KA95_9BURK</name>
<dbReference type="AlphaFoldDB" id="A0A1P8KA95"/>
<gene>
    <name evidence="1" type="ORF">RS694_10355</name>
</gene>
<organism evidence="1 2">
    <name type="scientific">Rhodoferax saidenbachensis</name>
    <dbReference type="NCBI Taxonomy" id="1484693"/>
    <lineage>
        <taxon>Bacteria</taxon>
        <taxon>Pseudomonadati</taxon>
        <taxon>Pseudomonadota</taxon>
        <taxon>Betaproteobacteria</taxon>
        <taxon>Burkholderiales</taxon>
        <taxon>Comamonadaceae</taxon>
        <taxon>Rhodoferax</taxon>
    </lineage>
</organism>
<dbReference type="Proteomes" id="UP000186110">
    <property type="component" value="Chromosome"/>
</dbReference>
<dbReference type="KEGG" id="rsb:RS694_10355"/>
<sequence>MTLLAYLPGQIEPVESFSVPVEQWTQRRKLPVGSFHVQAGDVRVPAVLKRSPRGLQFFACAPGYGGATAPKSIEHQMAQIELVRGLRTAEEYWTRADR</sequence>
<dbReference type="RefSeq" id="WP_029705690.1">
    <property type="nucleotide sequence ID" value="NZ_CP019239.1"/>
</dbReference>
<proteinExistence type="predicted"/>
<accession>A0A1P8KA95</accession>
<keyword evidence="2" id="KW-1185">Reference proteome</keyword>
<reference evidence="1 2" key="1">
    <citation type="submission" date="2017-01" db="EMBL/GenBank/DDBJ databases">
        <authorList>
            <person name="Mah S.A."/>
            <person name="Swanson W.J."/>
            <person name="Moy G.W."/>
            <person name="Vacquier V.D."/>
        </authorList>
    </citation>
    <scope>NUCLEOTIDE SEQUENCE [LARGE SCALE GENOMIC DNA]</scope>
    <source>
        <strain evidence="1 2">DSM 22694</strain>
    </source>
</reference>
<protein>
    <submittedName>
        <fullName evidence="1">Uncharacterized protein</fullName>
    </submittedName>
</protein>
<evidence type="ECO:0000313" key="1">
    <source>
        <dbReference type="EMBL" id="APW42895.1"/>
    </source>
</evidence>